<evidence type="ECO:0000313" key="2">
    <source>
        <dbReference type="EMBL" id="SHO52937.1"/>
    </source>
</evidence>
<dbReference type="Proteomes" id="UP000184603">
    <property type="component" value="Unassembled WGS sequence"/>
</dbReference>
<dbReference type="RefSeq" id="WP_073616552.1">
    <property type="nucleotide sequence ID" value="NZ_FRFE01000043.1"/>
</dbReference>
<keyword evidence="1" id="KW-1133">Transmembrane helix</keyword>
<reference evidence="2 3" key="1">
    <citation type="submission" date="2016-12" db="EMBL/GenBank/DDBJ databases">
        <authorList>
            <person name="Song W.-J."/>
            <person name="Kurnit D.M."/>
        </authorList>
    </citation>
    <scope>NUCLEOTIDE SEQUENCE [LARGE SCALE GENOMIC DNA]</scope>
    <source>
        <strain evidence="2 3">DSM 18488</strain>
    </source>
</reference>
<dbReference type="STRING" id="1121416.SAMN02745220_04844"/>
<protein>
    <submittedName>
        <fullName evidence="2">Uncharacterized protein</fullName>
    </submittedName>
</protein>
<feature type="transmembrane region" description="Helical" evidence="1">
    <location>
        <begin position="21"/>
        <end position="44"/>
    </location>
</feature>
<gene>
    <name evidence="2" type="ORF">SAMN02745220_04844</name>
</gene>
<evidence type="ECO:0000256" key="1">
    <source>
        <dbReference type="SAM" id="Phobius"/>
    </source>
</evidence>
<keyword evidence="3" id="KW-1185">Reference proteome</keyword>
<feature type="transmembrane region" description="Helical" evidence="1">
    <location>
        <begin position="50"/>
        <end position="70"/>
    </location>
</feature>
<keyword evidence="1" id="KW-0812">Transmembrane</keyword>
<dbReference type="AlphaFoldDB" id="A0A1M7YK03"/>
<dbReference type="OrthoDB" id="5432297at2"/>
<accession>A0A1M7YK03</accession>
<keyword evidence="1" id="KW-0472">Membrane</keyword>
<name>A0A1M7YK03_9BACT</name>
<organism evidence="2 3">
    <name type="scientific">Desulfopila aestuarii DSM 18488</name>
    <dbReference type="NCBI Taxonomy" id="1121416"/>
    <lineage>
        <taxon>Bacteria</taxon>
        <taxon>Pseudomonadati</taxon>
        <taxon>Thermodesulfobacteriota</taxon>
        <taxon>Desulfobulbia</taxon>
        <taxon>Desulfobulbales</taxon>
        <taxon>Desulfocapsaceae</taxon>
        <taxon>Desulfopila</taxon>
    </lineage>
</organism>
<evidence type="ECO:0000313" key="3">
    <source>
        <dbReference type="Proteomes" id="UP000184603"/>
    </source>
</evidence>
<proteinExistence type="predicted"/>
<dbReference type="EMBL" id="FRFE01000043">
    <property type="protein sequence ID" value="SHO52937.1"/>
    <property type="molecule type" value="Genomic_DNA"/>
</dbReference>
<sequence length="97" mass="11329">MNIGLCCRHLLKRYSDRHQAVICKNWILPLRLAVLSSLFGHLFWRACHPVVFYTAAIIIIHSIVALLLLAECRKSEKYYSTINDFERREAVMKDDLP</sequence>